<sequence length="437" mass="49712">MFSHYIDLSWRSFKRTPLVSLLMVLAIAVGIGITMTSLSVYHMMSMDPIPTKSDKLFAVQLQSMDEGETWWSPDSLPYQLTYRDAENLLNGDFPFKRAALMKTGFSIHLNSDKVKPFLDQTRVTSRDAFAMFNLQFVHGGVWSKEQEENAAPVAVISQSMSKKLFGTENGVGETFYLDDLSVRVAGVIEDWQLHIKYYDLNNGSFNEAEQIFIPFSLIKAHEINTWGNTNGWKHEPVKVFNDKLQSEKFWLQFWVELNNETEKRAFEGYLANYIAEEKKTGRFTREQAEYKLRDVNEWISYWEVVNEDNKIMVALSFMFLAVCLANILGLLLAKFLRRAPEVGVRRALGASKRQVFFQHIVEVGMLGLFGGVIGIIVAQLGLFGIRQSLSYYDSLANMDISMLMTAPIIAILACIIAGLYPAWVVCNTTPATYLKTQ</sequence>
<evidence type="ECO:0000256" key="6">
    <source>
        <dbReference type="SAM" id="Phobius"/>
    </source>
</evidence>
<dbReference type="Pfam" id="PF02687">
    <property type="entry name" value="FtsX"/>
    <property type="match status" value="1"/>
</dbReference>
<feature type="transmembrane region" description="Helical" evidence="6">
    <location>
        <begin position="400"/>
        <end position="425"/>
    </location>
</feature>
<keyword evidence="2" id="KW-1003">Cell membrane</keyword>
<dbReference type="GO" id="GO:0022857">
    <property type="term" value="F:transmembrane transporter activity"/>
    <property type="evidence" value="ECO:0007669"/>
    <property type="project" value="TreeGrafter"/>
</dbReference>
<protein>
    <submittedName>
        <fullName evidence="9">ABC transporter ATP-binding protein</fullName>
    </submittedName>
</protein>
<dbReference type="PANTHER" id="PTHR30572:SF18">
    <property type="entry name" value="ABC-TYPE MACROLIDE FAMILY EXPORT SYSTEM PERMEASE COMPONENT 2"/>
    <property type="match status" value="1"/>
</dbReference>
<keyword evidence="9" id="KW-0547">Nucleotide-binding</keyword>
<keyword evidence="4 6" id="KW-1133">Transmembrane helix</keyword>
<keyword evidence="3 6" id="KW-0812">Transmembrane</keyword>
<evidence type="ECO:0000256" key="3">
    <source>
        <dbReference type="ARBA" id="ARBA00022692"/>
    </source>
</evidence>
<dbReference type="EMBL" id="PPSX01000003">
    <property type="protein sequence ID" value="RZQ55060.1"/>
    <property type="molecule type" value="Genomic_DNA"/>
</dbReference>
<evidence type="ECO:0000259" key="8">
    <source>
        <dbReference type="Pfam" id="PF12704"/>
    </source>
</evidence>
<evidence type="ECO:0000313" key="9">
    <source>
        <dbReference type="EMBL" id="RZQ55060.1"/>
    </source>
</evidence>
<feature type="transmembrane region" description="Helical" evidence="6">
    <location>
        <begin position="21"/>
        <end position="44"/>
    </location>
</feature>
<evidence type="ECO:0000256" key="5">
    <source>
        <dbReference type="ARBA" id="ARBA00023136"/>
    </source>
</evidence>
<feature type="domain" description="ABC3 transporter permease C-terminal" evidence="7">
    <location>
        <begin position="314"/>
        <end position="430"/>
    </location>
</feature>
<evidence type="ECO:0000256" key="4">
    <source>
        <dbReference type="ARBA" id="ARBA00022989"/>
    </source>
</evidence>
<dbReference type="InterPro" id="IPR025857">
    <property type="entry name" value="MacB_PCD"/>
</dbReference>
<reference evidence="9 10" key="1">
    <citation type="submission" date="2018-01" db="EMBL/GenBank/DDBJ databases">
        <title>Co-occurrence of chitin degradation, pigmentation and bioactivity in marine Pseudoalteromonas.</title>
        <authorList>
            <person name="Paulsen S."/>
            <person name="Gram L."/>
            <person name="Machado H."/>
        </authorList>
    </citation>
    <scope>NUCLEOTIDE SEQUENCE [LARGE SCALE GENOMIC DNA]</scope>
    <source>
        <strain evidence="9 10">S3898</strain>
    </source>
</reference>
<name>A0A4Q7ISL0_9GAMM</name>
<gene>
    <name evidence="9" type="ORF">C1E23_00545</name>
</gene>
<comment type="subcellular location">
    <subcellularLocation>
        <location evidence="1">Cell membrane</location>
        <topology evidence="1">Multi-pass membrane protein</topology>
    </subcellularLocation>
</comment>
<keyword evidence="5 6" id="KW-0472">Membrane</keyword>
<dbReference type="RefSeq" id="WP_130253700.1">
    <property type="nucleotide sequence ID" value="NZ_PPSX01000003.1"/>
</dbReference>
<feature type="transmembrane region" description="Helical" evidence="6">
    <location>
        <begin position="356"/>
        <end position="380"/>
    </location>
</feature>
<proteinExistence type="predicted"/>
<evidence type="ECO:0000259" key="7">
    <source>
        <dbReference type="Pfam" id="PF02687"/>
    </source>
</evidence>
<dbReference type="AlphaFoldDB" id="A0A4Q7ISL0"/>
<feature type="domain" description="MacB-like periplasmic core" evidence="8">
    <location>
        <begin position="20"/>
        <end position="258"/>
    </location>
</feature>
<keyword evidence="9" id="KW-0067">ATP-binding</keyword>
<accession>A0A4Q7ISL0</accession>
<evidence type="ECO:0000313" key="10">
    <source>
        <dbReference type="Proteomes" id="UP000291338"/>
    </source>
</evidence>
<dbReference type="PANTHER" id="PTHR30572">
    <property type="entry name" value="MEMBRANE COMPONENT OF TRANSPORTER-RELATED"/>
    <property type="match status" value="1"/>
</dbReference>
<dbReference type="InterPro" id="IPR003838">
    <property type="entry name" value="ABC3_permease_C"/>
</dbReference>
<comment type="caution">
    <text evidence="9">The sequence shown here is derived from an EMBL/GenBank/DDBJ whole genome shotgun (WGS) entry which is preliminary data.</text>
</comment>
<dbReference type="GO" id="GO:0005886">
    <property type="term" value="C:plasma membrane"/>
    <property type="evidence" value="ECO:0007669"/>
    <property type="project" value="UniProtKB-SubCell"/>
</dbReference>
<dbReference type="Pfam" id="PF12704">
    <property type="entry name" value="MacB_PCD"/>
    <property type="match status" value="1"/>
</dbReference>
<dbReference type="GO" id="GO:0005524">
    <property type="term" value="F:ATP binding"/>
    <property type="evidence" value="ECO:0007669"/>
    <property type="project" value="UniProtKB-KW"/>
</dbReference>
<evidence type="ECO:0000256" key="2">
    <source>
        <dbReference type="ARBA" id="ARBA00022475"/>
    </source>
</evidence>
<dbReference type="InterPro" id="IPR050250">
    <property type="entry name" value="Macrolide_Exporter_MacB"/>
</dbReference>
<dbReference type="Proteomes" id="UP000291338">
    <property type="component" value="Unassembled WGS sequence"/>
</dbReference>
<organism evidence="9 10">
    <name type="scientific">Pseudoalteromonas phenolica</name>
    <dbReference type="NCBI Taxonomy" id="161398"/>
    <lineage>
        <taxon>Bacteria</taxon>
        <taxon>Pseudomonadati</taxon>
        <taxon>Pseudomonadota</taxon>
        <taxon>Gammaproteobacteria</taxon>
        <taxon>Alteromonadales</taxon>
        <taxon>Pseudoalteromonadaceae</taxon>
        <taxon>Pseudoalteromonas</taxon>
    </lineage>
</organism>
<evidence type="ECO:0000256" key="1">
    <source>
        <dbReference type="ARBA" id="ARBA00004651"/>
    </source>
</evidence>
<feature type="transmembrane region" description="Helical" evidence="6">
    <location>
        <begin position="311"/>
        <end position="336"/>
    </location>
</feature>